<sequence>MVPLPEEFTRSTVDREGPAGAAWLAELPALVDRLLLRWDCTPDGEVLHGGVGLVVPVHSAHGPAVLKVSFPHPGNVHEPDALQAWGGEGAVRLYARDDARYAMLLERAHPTTLAAVADGDGDGDEVPETAGRLSRRLAVPAPPGLPRLSAQADGWEEQLRKDAAEFPRALPARVVDAAVATVRELGREQPATLVHGDLHARNILRAEREPWLAVDPKGLAGDPAYDAGTLLKSRAVALIGADDLPGAVRRTLAVFTGAAELDPHRTVRWAQFHAVQAAYHGRRHGFRIARSGPGLDWLTGFADRLAVFLTDEIP</sequence>
<gene>
    <name evidence="1" type="ORF">GCM10023235_77240</name>
</gene>
<reference evidence="2" key="1">
    <citation type="journal article" date="2019" name="Int. J. Syst. Evol. Microbiol.">
        <title>The Global Catalogue of Microorganisms (GCM) 10K type strain sequencing project: providing services to taxonomists for standard genome sequencing and annotation.</title>
        <authorList>
            <consortium name="The Broad Institute Genomics Platform"/>
            <consortium name="The Broad Institute Genome Sequencing Center for Infectious Disease"/>
            <person name="Wu L."/>
            <person name="Ma J."/>
        </authorList>
    </citation>
    <scope>NUCLEOTIDE SEQUENCE [LARGE SCALE GENOMIC DNA]</scope>
    <source>
        <strain evidence="2">JCM 13006</strain>
    </source>
</reference>
<comment type="caution">
    <text evidence="1">The sequence shown here is derived from an EMBL/GenBank/DDBJ whole genome shotgun (WGS) entry which is preliminary data.</text>
</comment>
<proteinExistence type="predicted"/>
<dbReference type="InterPro" id="IPR006748">
    <property type="entry name" value="NH2Glyco/OHUrea_AB-resist_kin"/>
</dbReference>
<keyword evidence="2" id="KW-1185">Reference proteome</keyword>
<dbReference type="Proteomes" id="UP001501752">
    <property type="component" value="Unassembled WGS sequence"/>
</dbReference>
<evidence type="ECO:0000313" key="2">
    <source>
        <dbReference type="Proteomes" id="UP001501752"/>
    </source>
</evidence>
<name>A0ABP9EX27_9ACTN</name>
<dbReference type="EMBL" id="BAABIS010000001">
    <property type="protein sequence ID" value="GAA4884829.1"/>
    <property type="molecule type" value="Genomic_DNA"/>
</dbReference>
<dbReference type="Gene3D" id="3.90.1200.10">
    <property type="match status" value="1"/>
</dbReference>
<accession>A0ABP9EX27</accession>
<evidence type="ECO:0000313" key="1">
    <source>
        <dbReference type="EMBL" id="GAA4884829.1"/>
    </source>
</evidence>
<dbReference type="InterPro" id="IPR011009">
    <property type="entry name" value="Kinase-like_dom_sf"/>
</dbReference>
<dbReference type="RefSeq" id="WP_345701590.1">
    <property type="nucleotide sequence ID" value="NZ_BAABIS010000001.1"/>
</dbReference>
<protein>
    <submittedName>
        <fullName evidence="1">Aminoglycoside phosphotransferase family protein</fullName>
    </submittedName>
</protein>
<dbReference type="Pfam" id="PF04655">
    <property type="entry name" value="APH_6_hur"/>
    <property type="match status" value="1"/>
</dbReference>
<dbReference type="SUPFAM" id="SSF56112">
    <property type="entry name" value="Protein kinase-like (PK-like)"/>
    <property type="match status" value="1"/>
</dbReference>
<organism evidence="1 2">
    <name type="scientific">Kitasatospora terrestris</name>
    <dbReference type="NCBI Taxonomy" id="258051"/>
    <lineage>
        <taxon>Bacteria</taxon>
        <taxon>Bacillati</taxon>
        <taxon>Actinomycetota</taxon>
        <taxon>Actinomycetes</taxon>
        <taxon>Kitasatosporales</taxon>
        <taxon>Streptomycetaceae</taxon>
        <taxon>Kitasatospora</taxon>
    </lineage>
</organism>